<keyword evidence="2" id="KW-1185">Reference proteome</keyword>
<dbReference type="Proteomes" id="UP000324632">
    <property type="component" value="Chromosome 3"/>
</dbReference>
<reference evidence="1 2" key="1">
    <citation type="journal article" date="2019" name="Mol. Ecol. Resour.">
        <title>Chromosome-level genome assembly of Triplophysa tibetana, a fish adapted to the harsh high-altitude environment of the Tibetan Plateau.</title>
        <authorList>
            <person name="Yang X."/>
            <person name="Liu H."/>
            <person name="Ma Z."/>
            <person name="Zou Y."/>
            <person name="Zou M."/>
            <person name="Mao Y."/>
            <person name="Li X."/>
            <person name="Wang H."/>
            <person name="Chen T."/>
            <person name="Wang W."/>
            <person name="Yang R."/>
        </authorList>
    </citation>
    <scope>NUCLEOTIDE SEQUENCE [LARGE SCALE GENOMIC DNA]</scope>
    <source>
        <strain evidence="1">TTIB1903HZAU</strain>
        <tissue evidence="1">Muscle</tissue>
    </source>
</reference>
<accession>A0A5A9PPW5</accession>
<gene>
    <name evidence="1" type="ORF">E1301_Tti005300</name>
</gene>
<protein>
    <submittedName>
        <fullName evidence="1">Uncharacterized protein</fullName>
    </submittedName>
</protein>
<evidence type="ECO:0000313" key="2">
    <source>
        <dbReference type="Proteomes" id="UP000324632"/>
    </source>
</evidence>
<evidence type="ECO:0000313" key="1">
    <source>
        <dbReference type="EMBL" id="KAA0723181.1"/>
    </source>
</evidence>
<proteinExistence type="predicted"/>
<dbReference type="AlphaFoldDB" id="A0A5A9PPW5"/>
<organism evidence="1 2">
    <name type="scientific">Triplophysa tibetana</name>
    <dbReference type="NCBI Taxonomy" id="1572043"/>
    <lineage>
        <taxon>Eukaryota</taxon>
        <taxon>Metazoa</taxon>
        <taxon>Chordata</taxon>
        <taxon>Craniata</taxon>
        <taxon>Vertebrata</taxon>
        <taxon>Euteleostomi</taxon>
        <taxon>Actinopterygii</taxon>
        <taxon>Neopterygii</taxon>
        <taxon>Teleostei</taxon>
        <taxon>Ostariophysi</taxon>
        <taxon>Cypriniformes</taxon>
        <taxon>Nemacheilidae</taxon>
        <taxon>Triplophysa</taxon>
    </lineage>
</organism>
<comment type="caution">
    <text evidence="1">The sequence shown here is derived from an EMBL/GenBank/DDBJ whole genome shotgun (WGS) entry which is preliminary data.</text>
</comment>
<dbReference type="EMBL" id="SOYY01000003">
    <property type="protein sequence ID" value="KAA0723181.1"/>
    <property type="molecule type" value="Genomic_DNA"/>
</dbReference>
<name>A0A5A9PPW5_9TELE</name>
<sequence>MRATMKLQLMGWKGCNVKLGLRLQSAHAIFVQEFILLDNWNALSSCTTEELVLFGSASSLWVQEFILLDNWNALSSWWCLHKVAFETVT</sequence>